<gene>
    <name evidence="1" type="ORF">V5799_028989</name>
</gene>
<dbReference type="AlphaFoldDB" id="A0AAQ4ES85"/>
<dbReference type="EMBL" id="JARKHS020011585">
    <property type="protein sequence ID" value="KAK8777654.1"/>
    <property type="molecule type" value="Genomic_DNA"/>
</dbReference>
<name>A0AAQ4ES85_AMBAM</name>
<organism evidence="1 2">
    <name type="scientific">Amblyomma americanum</name>
    <name type="common">Lone star tick</name>
    <dbReference type="NCBI Taxonomy" id="6943"/>
    <lineage>
        <taxon>Eukaryota</taxon>
        <taxon>Metazoa</taxon>
        <taxon>Ecdysozoa</taxon>
        <taxon>Arthropoda</taxon>
        <taxon>Chelicerata</taxon>
        <taxon>Arachnida</taxon>
        <taxon>Acari</taxon>
        <taxon>Parasitiformes</taxon>
        <taxon>Ixodida</taxon>
        <taxon>Ixodoidea</taxon>
        <taxon>Ixodidae</taxon>
        <taxon>Amblyomminae</taxon>
        <taxon>Amblyomma</taxon>
    </lineage>
</organism>
<dbReference type="Proteomes" id="UP001321473">
    <property type="component" value="Unassembled WGS sequence"/>
</dbReference>
<sequence length="115" mass="12321">ITSLDVADIARAVARGTVSSATCPSFPRLWGEGDRGDVVQRNHPRSALPAACNHEGTPRFHAARLDGFAPIPRGVLTAVGLYYRRLLATLVGAPQLLFLSSNARPTSETSINDIR</sequence>
<reference evidence="1 2" key="1">
    <citation type="journal article" date="2023" name="Arcadia Sci">
        <title>De novo assembly of a long-read Amblyomma americanum tick genome.</title>
        <authorList>
            <person name="Chou S."/>
            <person name="Poskanzer K.E."/>
            <person name="Rollins M."/>
            <person name="Thuy-Boun P.S."/>
        </authorList>
    </citation>
    <scope>NUCLEOTIDE SEQUENCE [LARGE SCALE GENOMIC DNA]</scope>
    <source>
        <strain evidence="1">F_SG_1</strain>
        <tissue evidence="1">Salivary glands</tissue>
    </source>
</reference>
<comment type="caution">
    <text evidence="1">The sequence shown here is derived from an EMBL/GenBank/DDBJ whole genome shotgun (WGS) entry which is preliminary data.</text>
</comment>
<feature type="non-terminal residue" evidence="1">
    <location>
        <position position="1"/>
    </location>
</feature>
<evidence type="ECO:0000313" key="1">
    <source>
        <dbReference type="EMBL" id="KAK8777654.1"/>
    </source>
</evidence>
<keyword evidence="2" id="KW-1185">Reference proteome</keyword>
<evidence type="ECO:0000313" key="2">
    <source>
        <dbReference type="Proteomes" id="UP001321473"/>
    </source>
</evidence>
<protein>
    <submittedName>
        <fullName evidence="1">Uncharacterized protein</fullName>
    </submittedName>
</protein>
<proteinExistence type="predicted"/>
<accession>A0AAQ4ES85</accession>